<dbReference type="KEGG" id="tfu:Tfu_0724"/>
<dbReference type="PANTHER" id="PTHR33841:SF1">
    <property type="entry name" value="DNA METHYLTRANSFERASE A"/>
    <property type="match status" value="1"/>
</dbReference>
<dbReference type="InterPro" id="IPR011639">
    <property type="entry name" value="MethylTrfase_TaqI-like_dom"/>
</dbReference>
<dbReference type="InterPro" id="IPR050953">
    <property type="entry name" value="N4_N6_ade-DNA_methylase"/>
</dbReference>
<dbReference type="REBASE" id="11247">
    <property type="entry name" value="TfuORF724P"/>
</dbReference>
<dbReference type="EMBL" id="CP000088">
    <property type="protein sequence ID" value="AAZ54762.1"/>
    <property type="molecule type" value="Genomic_DNA"/>
</dbReference>
<dbReference type="GO" id="GO:0032259">
    <property type="term" value="P:methylation"/>
    <property type="evidence" value="ECO:0007669"/>
    <property type="project" value="UniProtKB-KW"/>
</dbReference>
<evidence type="ECO:0000259" key="6">
    <source>
        <dbReference type="Pfam" id="PF07669"/>
    </source>
</evidence>
<dbReference type="SUPFAM" id="SSF53335">
    <property type="entry name" value="S-adenosyl-L-methionine-dependent methyltransferases"/>
    <property type="match status" value="1"/>
</dbReference>
<dbReference type="Pfam" id="PF07669">
    <property type="entry name" value="Eco57I"/>
    <property type="match status" value="1"/>
</dbReference>
<reference evidence="7" key="1">
    <citation type="submission" date="2005-07" db="EMBL/GenBank/DDBJ databases">
        <title>Complete sequence of Thermobifida fusca YX.</title>
        <authorList>
            <consortium name="US DOE Joint Genome Institute"/>
            <person name="Copeland A."/>
            <person name="Lucas S."/>
            <person name="Lapidus A."/>
            <person name="Barry K."/>
            <person name="Detter J.C."/>
            <person name="Glavina T."/>
            <person name="Hammon N."/>
            <person name="Israni S."/>
            <person name="Pitluck S."/>
            <person name="Di Bartolo G."/>
            <person name="Chain P."/>
            <person name="Schmutz J."/>
            <person name="Larimer F."/>
            <person name="Land M."/>
            <person name="Lykidis A."/>
            <person name="Richardson P."/>
        </authorList>
    </citation>
    <scope>NUCLEOTIDE SEQUENCE</scope>
    <source>
        <strain evidence="7">YX</strain>
    </source>
</reference>
<name>Q47S05_THEFY</name>
<evidence type="ECO:0000256" key="4">
    <source>
        <dbReference type="ARBA" id="ARBA00022691"/>
    </source>
</evidence>
<dbReference type="PANTHER" id="PTHR33841">
    <property type="entry name" value="DNA METHYLTRANSFERASE YEEA-RELATED"/>
    <property type="match status" value="1"/>
</dbReference>
<evidence type="ECO:0000313" key="7">
    <source>
        <dbReference type="EMBL" id="AAZ54762.1"/>
    </source>
</evidence>
<evidence type="ECO:0000256" key="3">
    <source>
        <dbReference type="ARBA" id="ARBA00022679"/>
    </source>
</evidence>
<dbReference type="EC" id="2.1.1.72" evidence="1"/>
<dbReference type="HOGENOM" id="CLU_002881_0_0_11"/>
<dbReference type="Gene3D" id="3.40.50.150">
    <property type="entry name" value="Vaccinia Virus protein VP39"/>
    <property type="match status" value="1"/>
</dbReference>
<dbReference type="STRING" id="269800.Tfu_0724"/>
<feature type="domain" description="Type II methyltransferase M.TaqI-like" evidence="6">
    <location>
        <begin position="568"/>
        <end position="792"/>
    </location>
</feature>
<dbReference type="InterPro" id="IPR029063">
    <property type="entry name" value="SAM-dependent_MTases_sf"/>
</dbReference>
<dbReference type="GO" id="GO:0006304">
    <property type="term" value="P:DNA modification"/>
    <property type="evidence" value="ECO:0007669"/>
    <property type="project" value="InterPro"/>
</dbReference>
<comment type="catalytic activity">
    <reaction evidence="5">
        <text>a 2'-deoxyadenosine in DNA + S-adenosyl-L-methionine = an N(6)-methyl-2'-deoxyadenosine in DNA + S-adenosyl-L-homocysteine + H(+)</text>
        <dbReference type="Rhea" id="RHEA:15197"/>
        <dbReference type="Rhea" id="RHEA-COMP:12418"/>
        <dbReference type="Rhea" id="RHEA-COMP:12419"/>
        <dbReference type="ChEBI" id="CHEBI:15378"/>
        <dbReference type="ChEBI" id="CHEBI:57856"/>
        <dbReference type="ChEBI" id="CHEBI:59789"/>
        <dbReference type="ChEBI" id="CHEBI:90615"/>
        <dbReference type="ChEBI" id="CHEBI:90616"/>
        <dbReference type="EC" id="2.1.1.72"/>
    </reaction>
</comment>
<evidence type="ECO:0000256" key="5">
    <source>
        <dbReference type="ARBA" id="ARBA00047942"/>
    </source>
</evidence>
<keyword evidence="2" id="KW-0489">Methyltransferase</keyword>
<keyword evidence="3" id="KW-0808">Transferase</keyword>
<proteinExistence type="predicted"/>
<accession>Q47S05</accession>
<dbReference type="PRINTS" id="PR00507">
    <property type="entry name" value="N12N6MTFRASE"/>
</dbReference>
<evidence type="ECO:0000256" key="1">
    <source>
        <dbReference type="ARBA" id="ARBA00011900"/>
    </source>
</evidence>
<dbReference type="eggNOG" id="COG1002">
    <property type="taxonomic scope" value="Bacteria"/>
</dbReference>
<keyword evidence="4" id="KW-0949">S-adenosyl-L-methionine</keyword>
<evidence type="ECO:0000256" key="2">
    <source>
        <dbReference type="ARBA" id="ARBA00022603"/>
    </source>
</evidence>
<protein>
    <recommendedName>
        <fullName evidence="1">site-specific DNA-methyltransferase (adenine-specific)</fullName>
        <ecNumber evidence="1">2.1.1.72</ecNumber>
    </recommendedName>
</protein>
<organism evidence="7">
    <name type="scientific">Thermobifida fusca (strain YX)</name>
    <dbReference type="NCBI Taxonomy" id="269800"/>
    <lineage>
        <taxon>Bacteria</taxon>
        <taxon>Bacillati</taxon>
        <taxon>Actinomycetota</taxon>
        <taxon>Actinomycetes</taxon>
        <taxon>Streptosporangiales</taxon>
        <taxon>Nocardiopsidaceae</taxon>
        <taxon>Thermobifida</taxon>
    </lineage>
</organism>
<gene>
    <name evidence="7" type="ordered locus">Tfu_0724</name>
</gene>
<dbReference type="GO" id="GO:0009007">
    <property type="term" value="F:site-specific DNA-methyltransferase (adenine-specific) activity"/>
    <property type="evidence" value="ECO:0007669"/>
    <property type="project" value="UniProtKB-EC"/>
</dbReference>
<sequence length="1321" mass="148518">MTAVSSPPASSTVFAAPRGYSSVRVAGSLLTAALIGRIGSGDPQLPGLRSEDYGLAPGRRLGEFASRHWEELLGVYREFQQQLTQASSGESRAALTRERWLLPLFDALGFGRLHPQREGLTVAGRTFPVSHLGRNVPIHLVAWGRDLDRRSNGERAPQSMLQDFLNSSDEHVWGMLSNGQKLRLLRDAASLSEAAFIEFDLESMFDGALYADFVLLFALAHSSRFEARTSDKPGNSAEQPSVANCWIERWRVEGDRAGIRFRAKLRDGLKAALEELGTGFLEGNAELREKLRRGDVSRREFRDELLRLAYQLLFLFVAEDKGALLAPDADQAAQDRYRTYFSTQRLRRIAVQRVGDRHDDLWRTLLIVLNALGSDEGCPELALPALGGLFVPANAVEGDGSHPGLLRGRDVTLSNRRLLAAVRHLTRVEDEGGCWQQVDYQHLDAEELGLVYESLLNLVPYTDPAVRVFELRSAAGNDRKTTGSYYTPSSLVETLLDSTLDPVIEEHAKRGVPDDLLKITVCDPACGSGHFLVAAARRIARAYAVLEAGDEEPTPDAISRAMPKVVRHCIYGVDLNPLAVELTKVSLWLASVEPGKPLAFLDDHIKVGNALFGATPRLLEAGIPDGAFTALKGDDRKVAAGLRARNRREVRALHRERGREVRGQAQEVRVFDAPLDKQRCKRAADAWCAAFVWPQRPGAPDGVTTATLLRISQGQALPPDQQEMIDRLARKYRFFHWHVEFPEVFRGCDGDPAEDFNPVTGWRGGFTCVLGNPPWERVKLQEREFFESRHSEVAGAANKAQRKALISELAGSEEGAHLLREFQEAKHTSEGLSLFLRESGKYPLNGRGDVNTYSVFTEQGKDLLHPHGRLGVIVPTGIITDATTQHFFKDVVGRQVLASVFDFENRRRLFPDVDSRLKFSLVTLTGHADTVEHARFAFFLHSAAELNEPDKVFTLSTKEILKLNPNTGTCPVFRSRRDAEITLQIYDRAPVLVTHGEEAENPWGVSFTRMFDMSNDAQLFRSYAELASDGWRLEGNIFVRGEEQMLPLYEAKMLHHYDHRWATYGKTGRSARDIPLEEKNNPHGFALPRYWVPRQEVEKRVGRENGWLIGFRKISNVTNERTLVSFAFPLRALADSGNILLTDKEEKSSLYANITSFILDYTLRQKLGGTNLNFFQFEQLPVISPEDFSRKAAWDFGFTVHEWLTPRVLELSYTTWDMELFARDLGDFGAPFVWDEERRFLLRCEIDAAFFHLYGIARDDVSYIMEMFPLVKRKDLKQHGFYRTKDTILEVYDAMAKAIEADDPYQTVLDPPPGKGSRHCT</sequence>